<name>A0A1V2H3Z4_9PROT</name>
<dbReference type="AlphaFoldDB" id="A0A1V2H3Z4"/>
<reference evidence="2 3" key="1">
    <citation type="submission" date="2016-10" db="EMBL/GenBank/DDBJ databases">
        <title>Draft Genome sequence of Roseomonas sp. strain M3.</title>
        <authorList>
            <person name="Subhash Y."/>
            <person name="Lee S."/>
        </authorList>
    </citation>
    <scope>NUCLEOTIDE SEQUENCE [LARGE SCALE GENOMIC DNA]</scope>
    <source>
        <strain evidence="2 3">M3</strain>
    </source>
</reference>
<evidence type="ECO:0000313" key="3">
    <source>
        <dbReference type="Proteomes" id="UP000188879"/>
    </source>
</evidence>
<gene>
    <name evidence="2" type="ORF">BKE38_08740</name>
</gene>
<keyword evidence="3" id="KW-1185">Reference proteome</keyword>
<protein>
    <submittedName>
        <fullName evidence="2">Uncharacterized protein</fullName>
    </submittedName>
</protein>
<evidence type="ECO:0000313" key="2">
    <source>
        <dbReference type="EMBL" id="ONG55744.1"/>
    </source>
</evidence>
<organism evidence="2 3">
    <name type="scientific">Teichococcus deserti</name>
    <dbReference type="NCBI Taxonomy" id="1817963"/>
    <lineage>
        <taxon>Bacteria</taxon>
        <taxon>Pseudomonadati</taxon>
        <taxon>Pseudomonadota</taxon>
        <taxon>Alphaproteobacteria</taxon>
        <taxon>Acetobacterales</taxon>
        <taxon>Roseomonadaceae</taxon>
        <taxon>Roseomonas</taxon>
    </lineage>
</organism>
<dbReference type="EMBL" id="MLCO01000069">
    <property type="protein sequence ID" value="ONG55744.1"/>
    <property type="molecule type" value="Genomic_DNA"/>
</dbReference>
<accession>A0A1V2H3Z4</accession>
<comment type="caution">
    <text evidence="2">The sequence shown here is derived from an EMBL/GenBank/DDBJ whole genome shotgun (WGS) entry which is preliminary data.</text>
</comment>
<evidence type="ECO:0000256" key="1">
    <source>
        <dbReference type="SAM" id="MobiDB-lite"/>
    </source>
</evidence>
<sequence length="104" mass="12055">MRSTSQGQQVTLYEFQLPDATEEQLLQEAQRKYLEIIQHTREVSWEEPGELLVNPRRKVLLSGDLGSYAQEYFVDSVTRRIRTDGGFTQEVRAKNKAPSQEEPQ</sequence>
<feature type="region of interest" description="Disordered" evidence="1">
    <location>
        <begin position="84"/>
        <end position="104"/>
    </location>
</feature>
<dbReference type="Proteomes" id="UP000188879">
    <property type="component" value="Unassembled WGS sequence"/>
</dbReference>
<proteinExistence type="predicted"/>